<dbReference type="AlphaFoldDB" id="A0A6J7NJY2"/>
<sequence length="239" mass="27624">MQQYPVIINVRDRLSPLVDLVNWLERIGQNNIWLCDNASTYPPLVQYLDASPHHVVRNGTNLGHRAPWLSGLVTELGLDQHFIVTDPDVVPSEECPDDVLEVFRNTLDENPEFDKVGFSLRLDDLPATYAHRNDVTLWESQFWRNIHKSGMYVAEIDTTFAMYRPGEHHQNNRCLRSAPPYTARHMPWYQNSAEPTEEQSYYVQHADALIINWDHAVLPASLRAHLQLLRKQHSAPVNQ</sequence>
<evidence type="ECO:0000313" key="1">
    <source>
        <dbReference type="EMBL" id="CAB4991072.1"/>
    </source>
</evidence>
<name>A0A6J7NJY2_9ZZZZ</name>
<protein>
    <submittedName>
        <fullName evidence="1">Unannotated protein</fullName>
    </submittedName>
</protein>
<dbReference type="SUPFAM" id="SSF53448">
    <property type="entry name" value="Nucleotide-diphospho-sugar transferases"/>
    <property type="match status" value="1"/>
</dbReference>
<dbReference type="InterPro" id="IPR029044">
    <property type="entry name" value="Nucleotide-diphossugar_trans"/>
</dbReference>
<reference evidence="1" key="1">
    <citation type="submission" date="2020-05" db="EMBL/GenBank/DDBJ databases">
        <authorList>
            <person name="Chiriac C."/>
            <person name="Salcher M."/>
            <person name="Ghai R."/>
            <person name="Kavagutti S V."/>
        </authorList>
    </citation>
    <scope>NUCLEOTIDE SEQUENCE</scope>
</reference>
<organism evidence="1">
    <name type="scientific">freshwater metagenome</name>
    <dbReference type="NCBI Taxonomy" id="449393"/>
    <lineage>
        <taxon>unclassified sequences</taxon>
        <taxon>metagenomes</taxon>
        <taxon>ecological metagenomes</taxon>
    </lineage>
</organism>
<dbReference type="EMBL" id="CAFBOT010000111">
    <property type="protein sequence ID" value="CAB4991072.1"/>
    <property type="molecule type" value="Genomic_DNA"/>
</dbReference>
<proteinExistence type="predicted"/>
<gene>
    <name evidence="1" type="ORF">UFOPK4000_00702</name>
</gene>
<accession>A0A6J7NJY2</accession>